<accession>A0A8R1YD28</accession>
<evidence type="ECO:0000313" key="1">
    <source>
        <dbReference type="EnsemblMetazoa" id="PPA04546.1"/>
    </source>
</evidence>
<organism evidence="1 2">
    <name type="scientific">Pristionchus pacificus</name>
    <name type="common">Parasitic nematode worm</name>
    <dbReference type="NCBI Taxonomy" id="54126"/>
    <lineage>
        <taxon>Eukaryota</taxon>
        <taxon>Metazoa</taxon>
        <taxon>Ecdysozoa</taxon>
        <taxon>Nematoda</taxon>
        <taxon>Chromadorea</taxon>
        <taxon>Rhabditida</taxon>
        <taxon>Rhabditina</taxon>
        <taxon>Diplogasteromorpha</taxon>
        <taxon>Diplogasteroidea</taxon>
        <taxon>Neodiplogasteridae</taxon>
        <taxon>Pristionchus</taxon>
    </lineage>
</organism>
<dbReference type="AlphaFoldDB" id="A0A2A6B6T6"/>
<keyword evidence="2" id="KW-1185">Reference proteome</keyword>
<gene>
    <name evidence="1" type="primary">WBGene00094100</name>
</gene>
<reference evidence="1" key="2">
    <citation type="submission" date="2022-06" db="UniProtKB">
        <authorList>
            <consortium name="EnsemblMetazoa"/>
        </authorList>
    </citation>
    <scope>IDENTIFICATION</scope>
    <source>
        <strain evidence="1">PS312</strain>
    </source>
</reference>
<proteinExistence type="predicted"/>
<evidence type="ECO:0000313" key="2">
    <source>
        <dbReference type="Proteomes" id="UP000005239"/>
    </source>
</evidence>
<name>A0A2A6B6T6_PRIPA</name>
<accession>A0A2A6B6T6</accession>
<protein>
    <submittedName>
        <fullName evidence="1">Uncharacterized protein</fullName>
    </submittedName>
</protein>
<reference evidence="2" key="1">
    <citation type="journal article" date="2008" name="Nat. Genet.">
        <title>The Pristionchus pacificus genome provides a unique perspective on nematode lifestyle and parasitism.</title>
        <authorList>
            <person name="Dieterich C."/>
            <person name="Clifton S.W."/>
            <person name="Schuster L.N."/>
            <person name="Chinwalla A."/>
            <person name="Delehaunty K."/>
            <person name="Dinkelacker I."/>
            <person name="Fulton L."/>
            <person name="Fulton R."/>
            <person name="Godfrey J."/>
            <person name="Minx P."/>
            <person name="Mitreva M."/>
            <person name="Roeseler W."/>
            <person name="Tian H."/>
            <person name="Witte H."/>
            <person name="Yang S.P."/>
            <person name="Wilson R.K."/>
            <person name="Sommer R.J."/>
        </authorList>
    </citation>
    <scope>NUCLEOTIDE SEQUENCE [LARGE SCALE GENOMIC DNA]</scope>
    <source>
        <strain evidence="2">PS312</strain>
    </source>
</reference>
<dbReference type="EnsemblMetazoa" id="PPA04546.1">
    <property type="protein sequence ID" value="PPA04546.1"/>
    <property type="gene ID" value="WBGene00094100"/>
</dbReference>
<dbReference type="Proteomes" id="UP000005239">
    <property type="component" value="Unassembled WGS sequence"/>
</dbReference>
<sequence>MLRYGFGIFVAVTLNHFSSQVHDNKQALATCLEYFPTTFVTGVQSGNKVKCTVKAAYTCVDANHFLMYDKCYYFSPTPVRLVWLAQSTSKRSPNTSKWMRRPSAARNVLAENWPPFTRARTPSFSEVMEANRRGIDKLGIGMTTDGMTIDEENGKTSMLHKNMWKLIEGDYWEGDKLVKLEKGDKPDYAYPSTANYLFMRTQTDHIFNRIQGSFERATADVAVTFACEVPTVFTEQQRWYCDKMGRQGLGLGRTSSSLMRLAVASIHSRV</sequence>